<protein>
    <submittedName>
        <fullName evidence="1">Uncharacterized protein</fullName>
    </submittedName>
</protein>
<accession>A0ABT5SNE4</accession>
<dbReference type="RefSeq" id="WP_274264881.1">
    <property type="nucleotide sequence ID" value="NZ_JAQZCI010000004.1"/>
</dbReference>
<name>A0ABT5SNE4_9MICO</name>
<reference evidence="1 2" key="1">
    <citation type="submission" date="2023-02" db="EMBL/GenBank/DDBJ databases">
        <title>Study of novel species of the Microbacterium genus.</title>
        <authorList>
            <person name="Arroyo-Herrera I."/>
            <person name="Roman-Ponce B."/>
            <person name="Vasquez-Murrieta M.S."/>
        </authorList>
    </citation>
    <scope>NUCLEOTIDE SEQUENCE [LARGE SCALE GENOMIC DNA]</scope>
    <source>
        <strain evidence="1 2">NE1TT3</strain>
    </source>
</reference>
<dbReference type="EMBL" id="JAQZCI010000004">
    <property type="protein sequence ID" value="MDD7963303.1"/>
    <property type="molecule type" value="Genomic_DNA"/>
</dbReference>
<gene>
    <name evidence="1" type="ORF">PUW80_13180</name>
</gene>
<proteinExistence type="predicted"/>
<sequence>MRAGPSESVLATAAGWTTRMSSWLGSSLLAGDVPVISGRASAVGTSPVPEKVSFRVPPSTVENGRTVDWLPRKPGAALARFGQVVDLTLQVGGVDVRINRYLIDAWDEQDDGSIAVEAVGMLKLPEDDRLLAATGPRDDGTLKSELLRMLPGYMTAGFDPALVDRPVPRTMEWDENRLKNLYAIADAWPARIRTDVWGQVRVLPPLPQVVEPVITFTDGDGRFDHLHLVTGDTFPADDLFPTSDTFPGEALTARVRRTPPGTLMAAPTSDSRSGAHNVFVARSSADGVEAQAVARVQGGPMDPTGPYRPVPKFLASPLFNDETQCLAAAIKMRDESVRSSRIRKLTFAPDPRVELDDPVEIITGAGTSREFVERGYVVGYDIPLTVNDGPGRADVAVF</sequence>
<organism evidence="1 2">
    <name type="scientific">Microbacterium thalli</name>
    <dbReference type="NCBI Taxonomy" id="3027921"/>
    <lineage>
        <taxon>Bacteria</taxon>
        <taxon>Bacillati</taxon>
        <taxon>Actinomycetota</taxon>
        <taxon>Actinomycetes</taxon>
        <taxon>Micrococcales</taxon>
        <taxon>Microbacteriaceae</taxon>
        <taxon>Microbacterium</taxon>
    </lineage>
</organism>
<dbReference type="Proteomes" id="UP001218170">
    <property type="component" value="Unassembled WGS sequence"/>
</dbReference>
<keyword evidence="2" id="KW-1185">Reference proteome</keyword>
<evidence type="ECO:0000313" key="1">
    <source>
        <dbReference type="EMBL" id="MDD7963303.1"/>
    </source>
</evidence>
<evidence type="ECO:0000313" key="2">
    <source>
        <dbReference type="Proteomes" id="UP001218170"/>
    </source>
</evidence>
<comment type="caution">
    <text evidence="1">The sequence shown here is derived from an EMBL/GenBank/DDBJ whole genome shotgun (WGS) entry which is preliminary data.</text>
</comment>